<organism evidence="2 3">
    <name type="scientific">Actinomadura fulvescens</name>
    <dbReference type="NCBI Taxonomy" id="46160"/>
    <lineage>
        <taxon>Bacteria</taxon>
        <taxon>Bacillati</taxon>
        <taxon>Actinomycetota</taxon>
        <taxon>Actinomycetes</taxon>
        <taxon>Streptosporangiales</taxon>
        <taxon>Thermomonosporaceae</taxon>
        <taxon>Actinomadura</taxon>
    </lineage>
</organism>
<dbReference type="Proteomes" id="UP001501509">
    <property type="component" value="Unassembled WGS sequence"/>
</dbReference>
<sequence length="145" mass="15638">MAPATVNNHLAHLSALFSWISVHAPPGLLRYGDPAKKVEGLRLPAPQVRALVHLILGTGLRRAGVVALADYLENERPGGAEDRSEALFLAAASIGTHRPGGRLSPRSINTVVAEIGLIHDLETPDPDRRLDSLRPRAFQSAPRLR</sequence>
<gene>
    <name evidence="2" type="ORF">GCM10010411_89890</name>
</gene>
<evidence type="ECO:0000313" key="3">
    <source>
        <dbReference type="Proteomes" id="UP001501509"/>
    </source>
</evidence>
<evidence type="ECO:0000256" key="1">
    <source>
        <dbReference type="SAM" id="MobiDB-lite"/>
    </source>
</evidence>
<evidence type="ECO:0008006" key="4">
    <source>
        <dbReference type="Google" id="ProtNLM"/>
    </source>
</evidence>
<feature type="compositionally biased region" description="Basic and acidic residues" evidence="1">
    <location>
        <begin position="124"/>
        <end position="134"/>
    </location>
</feature>
<reference evidence="2 3" key="1">
    <citation type="journal article" date="2019" name="Int. J. Syst. Evol. Microbiol.">
        <title>The Global Catalogue of Microorganisms (GCM) 10K type strain sequencing project: providing services to taxonomists for standard genome sequencing and annotation.</title>
        <authorList>
            <consortium name="The Broad Institute Genomics Platform"/>
            <consortium name="The Broad Institute Genome Sequencing Center for Infectious Disease"/>
            <person name="Wu L."/>
            <person name="Ma J."/>
        </authorList>
    </citation>
    <scope>NUCLEOTIDE SEQUENCE [LARGE SCALE GENOMIC DNA]</scope>
    <source>
        <strain evidence="2 3">JCM 6833</strain>
    </source>
</reference>
<keyword evidence="3" id="KW-1185">Reference proteome</keyword>
<protein>
    <recommendedName>
        <fullName evidence="4">Integrase</fullName>
    </recommendedName>
</protein>
<comment type="caution">
    <text evidence="2">The sequence shown here is derived from an EMBL/GenBank/DDBJ whole genome shotgun (WGS) entry which is preliminary data.</text>
</comment>
<feature type="region of interest" description="Disordered" evidence="1">
    <location>
        <begin position="124"/>
        <end position="145"/>
    </location>
</feature>
<dbReference type="EMBL" id="BAAATD010000021">
    <property type="protein sequence ID" value="GAA2636664.1"/>
    <property type="molecule type" value="Genomic_DNA"/>
</dbReference>
<evidence type="ECO:0000313" key="2">
    <source>
        <dbReference type="EMBL" id="GAA2636664.1"/>
    </source>
</evidence>
<name>A0ABN3QVU9_9ACTN</name>
<proteinExistence type="predicted"/>
<accession>A0ABN3QVU9</accession>
<dbReference type="RefSeq" id="WP_344548839.1">
    <property type="nucleotide sequence ID" value="NZ_BAAATD010000021.1"/>
</dbReference>